<accession>A0A1L0CL84</accession>
<name>A0A1L0CL84_9GAMM</name>
<evidence type="ECO:0000313" key="1">
    <source>
        <dbReference type="EMBL" id="SGZ18378.1"/>
    </source>
</evidence>
<dbReference type="RefSeq" id="WP_217653385.1">
    <property type="nucleotide sequence ID" value="NZ_FPLD01000135.1"/>
</dbReference>
<dbReference type="EMBL" id="FPLD01000135">
    <property type="protein sequence ID" value="SGZ18378.1"/>
    <property type="molecule type" value="Genomic_DNA"/>
</dbReference>
<evidence type="ECO:0000313" key="2">
    <source>
        <dbReference type="Proteomes" id="UP000183794"/>
    </source>
</evidence>
<dbReference type="InterPro" id="IPR009091">
    <property type="entry name" value="RCC1/BLIP-II"/>
</dbReference>
<protein>
    <submittedName>
        <fullName evidence="1">Uncharacterized protein</fullName>
    </submittedName>
</protein>
<dbReference type="Gene3D" id="2.130.10.30">
    <property type="entry name" value="Regulator of chromosome condensation 1/beta-lactamase-inhibitor protein II"/>
    <property type="match status" value="2"/>
</dbReference>
<dbReference type="AlphaFoldDB" id="A0A1L0CL84"/>
<dbReference type="Proteomes" id="UP000183794">
    <property type="component" value="Unassembled WGS sequence"/>
</dbReference>
<organism evidence="1 2">
    <name type="scientific">Moritella viscosa</name>
    <dbReference type="NCBI Taxonomy" id="80854"/>
    <lineage>
        <taxon>Bacteria</taxon>
        <taxon>Pseudomonadati</taxon>
        <taxon>Pseudomonadota</taxon>
        <taxon>Gammaproteobacteria</taxon>
        <taxon>Alteromonadales</taxon>
        <taxon>Moritellaceae</taxon>
        <taxon>Moritella</taxon>
    </lineage>
</organism>
<gene>
    <name evidence="1" type="ORF">NVI5450_4639</name>
</gene>
<dbReference type="SUPFAM" id="SSF50985">
    <property type="entry name" value="RCC1/BLIP-II"/>
    <property type="match status" value="1"/>
</dbReference>
<sequence length="572" mass="63804">MSNPENDYANKDTLKILPSTNALDGSEIVACSWEIGNINVSDNCEYKLAENEHLSPITVSVKLTYNGMTSKTLTKTFNKAFPIEQVSNSYSKVTLFNNGEVLEWDHILDDSELAYHAEHRFEKIPVNENMSIKKIFATNFAFAGIKEDGSFYLWGPKTKNDAQITSINSEGINKVHALNKSFIILTNVGNVYLIGKDSHVEQLNISNIINIFGVNNSIATESSSGDTCILNIDKGTTTCASLIGNIRSFSELNDYYLGNYAILTDLGYLYRWGSLAKEPAELVEQNIKKLINNDNAYAYLTLDNSVGAWGNSSYGGSFVYDYYTFEKKHFEKSKVCVSKLYGDDPVCGWGKKQITVPAHYKPVKKVTHYNLVDALINVKTIVAASQSFAALTLDGKVITWGSVFSGGNIYSDTVNHTNELNNIVDITANVAGYSAIGEDGKVISWQGIWDLDVEIVFGEYNKYYYYDSNRPSHVNFLDLYSVGVVDGVNQFKSNDGAYLFAKEYQSTKNSYSMVNTWGYKDFGGGFNLKKKKIAGKIDRVISRKKGFTIYTDNGSIYDIENERGFRQIAASR</sequence>
<proteinExistence type="predicted"/>
<reference evidence="1 2" key="1">
    <citation type="submission" date="2016-11" db="EMBL/GenBank/DDBJ databases">
        <authorList>
            <person name="Jaros S."/>
            <person name="Januszkiewicz K."/>
            <person name="Wedrychowicz H."/>
        </authorList>
    </citation>
    <scope>NUCLEOTIDE SEQUENCE [LARGE SCALE GENOMIC DNA]</scope>
    <source>
        <strain evidence="1">NVI 5450</strain>
    </source>
</reference>